<dbReference type="InterPro" id="IPR006913">
    <property type="entry name" value="CENP-V/GFA"/>
</dbReference>
<dbReference type="Gene3D" id="3.90.1590.10">
    <property type="entry name" value="glutathione-dependent formaldehyde- activating enzyme (gfa)"/>
    <property type="match status" value="1"/>
</dbReference>
<sequence length="129" mass="13805">MSMLSGRCLCGSVRYEIAGEPAQPIACHCTQCARTSGNFAAMAACRSENLRLVASSTLSWYRSSNNVERGFCSRCGGNLFWEAAPGTETFVAAGTLDPPTGLRLAKHIFVGSKSDFYEIADGLPQEQDG</sequence>
<dbReference type="Pfam" id="PF04828">
    <property type="entry name" value="GFA"/>
    <property type="match status" value="1"/>
</dbReference>
<dbReference type="AlphaFoldDB" id="A0A090GMT9"/>
<evidence type="ECO:0000313" key="6">
    <source>
        <dbReference type="EMBL" id="CDX39525.1"/>
    </source>
</evidence>
<dbReference type="PROSITE" id="PS51891">
    <property type="entry name" value="CENP_V_GFA"/>
    <property type="match status" value="1"/>
</dbReference>
<keyword evidence="2" id="KW-0479">Metal-binding</keyword>
<feature type="domain" description="CENP-V/GFA" evidence="5">
    <location>
        <begin position="4"/>
        <end position="118"/>
    </location>
</feature>
<reference evidence="6 7" key="1">
    <citation type="submission" date="2014-08" db="EMBL/GenBank/DDBJ databases">
        <authorList>
            <person name="Moulin Lionel"/>
        </authorList>
    </citation>
    <scope>NUCLEOTIDE SEQUENCE [LARGE SCALE GENOMIC DNA]</scope>
</reference>
<organism evidence="6 7">
    <name type="scientific">Mesorhizobium plurifarium</name>
    <dbReference type="NCBI Taxonomy" id="69974"/>
    <lineage>
        <taxon>Bacteria</taxon>
        <taxon>Pseudomonadati</taxon>
        <taxon>Pseudomonadota</taxon>
        <taxon>Alphaproteobacteria</taxon>
        <taxon>Hyphomicrobiales</taxon>
        <taxon>Phyllobacteriaceae</taxon>
        <taxon>Mesorhizobium</taxon>
    </lineage>
</organism>
<accession>A0A090GMT9</accession>
<evidence type="ECO:0000256" key="3">
    <source>
        <dbReference type="ARBA" id="ARBA00022833"/>
    </source>
</evidence>
<dbReference type="PANTHER" id="PTHR33337:SF40">
    <property type="entry name" value="CENP-V_GFA DOMAIN-CONTAINING PROTEIN-RELATED"/>
    <property type="match status" value="1"/>
</dbReference>
<evidence type="ECO:0000256" key="4">
    <source>
        <dbReference type="ARBA" id="ARBA00023239"/>
    </source>
</evidence>
<dbReference type="PANTHER" id="PTHR33337">
    <property type="entry name" value="GFA DOMAIN-CONTAINING PROTEIN"/>
    <property type="match status" value="1"/>
</dbReference>
<evidence type="ECO:0000256" key="1">
    <source>
        <dbReference type="ARBA" id="ARBA00005495"/>
    </source>
</evidence>
<proteinExistence type="inferred from homology"/>
<keyword evidence="3" id="KW-0862">Zinc</keyword>
<name>A0A090GMT9_MESPL</name>
<keyword evidence="4" id="KW-0456">Lyase</keyword>
<evidence type="ECO:0000313" key="7">
    <source>
        <dbReference type="Proteomes" id="UP000046373"/>
    </source>
</evidence>
<protein>
    <submittedName>
        <fullName evidence="6">Glutathione-dependent formaldehyde-activating GFA</fullName>
    </submittedName>
</protein>
<comment type="similarity">
    <text evidence="1">Belongs to the Gfa family.</text>
</comment>
<evidence type="ECO:0000256" key="2">
    <source>
        <dbReference type="ARBA" id="ARBA00022723"/>
    </source>
</evidence>
<dbReference type="SUPFAM" id="SSF51316">
    <property type="entry name" value="Mss4-like"/>
    <property type="match status" value="1"/>
</dbReference>
<dbReference type="Proteomes" id="UP000046373">
    <property type="component" value="Unassembled WGS sequence"/>
</dbReference>
<dbReference type="InterPro" id="IPR011057">
    <property type="entry name" value="Mss4-like_sf"/>
</dbReference>
<dbReference type="GO" id="GO:0046872">
    <property type="term" value="F:metal ion binding"/>
    <property type="evidence" value="ECO:0007669"/>
    <property type="project" value="UniProtKB-KW"/>
</dbReference>
<gene>
    <name evidence="6" type="ORF">MPLDJ20_260032</name>
</gene>
<evidence type="ECO:0000259" key="5">
    <source>
        <dbReference type="PROSITE" id="PS51891"/>
    </source>
</evidence>
<dbReference type="GO" id="GO:0016846">
    <property type="term" value="F:carbon-sulfur lyase activity"/>
    <property type="evidence" value="ECO:0007669"/>
    <property type="project" value="InterPro"/>
</dbReference>
<dbReference type="EMBL" id="CCNB01000019">
    <property type="protein sequence ID" value="CDX39525.1"/>
    <property type="molecule type" value="Genomic_DNA"/>
</dbReference>